<keyword evidence="1" id="KW-0812">Transmembrane</keyword>
<dbReference type="Proteomes" id="UP000288246">
    <property type="component" value="Unassembled WGS sequence"/>
</dbReference>
<reference evidence="2 3" key="1">
    <citation type="submission" date="2018-11" db="EMBL/GenBank/DDBJ databases">
        <title>Draft genome sequence of Cellulomonas takizawaensis strain TKZ-21.</title>
        <authorList>
            <person name="Yamamura H."/>
            <person name="Hayashi T."/>
            <person name="Hamada M."/>
            <person name="Serisawa Y."/>
            <person name="Matsuyama K."/>
            <person name="Nakagawa Y."/>
            <person name="Otoguro M."/>
            <person name="Yanagida F."/>
            <person name="Hayakawa M."/>
        </authorList>
    </citation>
    <scope>NUCLEOTIDE SEQUENCE [LARGE SCALE GENOMIC DNA]</scope>
    <source>
        <strain evidence="2 3">TKZ-21</strain>
    </source>
</reference>
<sequence length="171" mass="16799">MAGTSSEPEQQPHLGAVTWAPLHDRASALRSVRWWSVAGGVGFVVAASVAVVVAGTSADRALAMYGIGAAVAVGALLVGVGVGLLTAEAVRSDAFAIAPGPHISPDPDKPQSAVGGMLPAGATLEQLGTFLGTVRQVLAGLSPGRICTMLGTLLLVVGAATAVAASNLLGA</sequence>
<proteinExistence type="predicted"/>
<gene>
    <name evidence="2" type="ORF">CTKZ_28410</name>
</gene>
<feature type="transmembrane region" description="Helical" evidence="1">
    <location>
        <begin position="34"/>
        <end position="56"/>
    </location>
</feature>
<comment type="caution">
    <text evidence="2">The sequence shown here is derived from an EMBL/GenBank/DDBJ whole genome shotgun (WGS) entry which is preliminary data.</text>
</comment>
<feature type="transmembrane region" description="Helical" evidence="1">
    <location>
        <begin position="62"/>
        <end position="85"/>
    </location>
</feature>
<keyword evidence="1" id="KW-0472">Membrane</keyword>
<organism evidence="2 3">
    <name type="scientific">Cellulomonas algicola</name>
    <dbReference type="NCBI Taxonomy" id="2071633"/>
    <lineage>
        <taxon>Bacteria</taxon>
        <taxon>Bacillati</taxon>
        <taxon>Actinomycetota</taxon>
        <taxon>Actinomycetes</taxon>
        <taxon>Micrococcales</taxon>
        <taxon>Cellulomonadaceae</taxon>
        <taxon>Cellulomonas</taxon>
    </lineage>
</organism>
<protein>
    <submittedName>
        <fullName evidence="2">Uncharacterized protein</fullName>
    </submittedName>
</protein>
<evidence type="ECO:0000256" key="1">
    <source>
        <dbReference type="SAM" id="Phobius"/>
    </source>
</evidence>
<dbReference type="EMBL" id="BHYL01000257">
    <property type="protein sequence ID" value="GCD21279.1"/>
    <property type="molecule type" value="Genomic_DNA"/>
</dbReference>
<evidence type="ECO:0000313" key="3">
    <source>
        <dbReference type="Proteomes" id="UP000288246"/>
    </source>
</evidence>
<keyword evidence="1" id="KW-1133">Transmembrane helix</keyword>
<keyword evidence="3" id="KW-1185">Reference proteome</keyword>
<name>A0A401V2Y6_9CELL</name>
<dbReference type="AlphaFoldDB" id="A0A401V2Y6"/>
<dbReference type="RefSeq" id="WP_124343792.1">
    <property type="nucleotide sequence ID" value="NZ_BHYL01000257.1"/>
</dbReference>
<feature type="transmembrane region" description="Helical" evidence="1">
    <location>
        <begin position="146"/>
        <end position="169"/>
    </location>
</feature>
<accession>A0A401V2Y6</accession>
<evidence type="ECO:0000313" key="2">
    <source>
        <dbReference type="EMBL" id="GCD21279.1"/>
    </source>
</evidence>